<dbReference type="SUPFAM" id="SSF56935">
    <property type="entry name" value="Porins"/>
    <property type="match status" value="1"/>
</dbReference>
<evidence type="ECO:0000256" key="3">
    <source>
        <dbReference type="ARBA" id="ARBA00022452"/>
    </source>
</evidence>
<accession>A0A2A6EGH6</accession>
<evidence type="ECO:0000313" key="13">
    <source>
        <dbReference type="EMBL" id="PDP60661.1"/>
    </source>
</evidence>
<feature type="domain" description="TonB-dependent receptor-like beta-barrel" evidence="11">
    <location>
        <begin position="344"/>
        <end position="786"/>
    </location>
</feature>
<dbReference type="Pfam" id="PF00593">
    <property type="entry name" value="TonB_dep_Rec_b-barrel"/>
    <property type="match status" value="1"/>
</dbReference>
<keyword evidence="4 8" id="KW-0812">Transmembrane</keyword>
<evidence type="ECO:0000256" key="10">
    <source>
        <dbReference type="SAM" id="SignalP"/>
    </source>
</evidence>
<dbReference type="InterPro" id="IPR036942">
    <property type="entry name" value="Beta-barrel_TonB_sf"/>
</dbReference>
<keyword evidence="7 8" id="KW-0998">Cell outer membrane</keyword>
<dbReference type="PANTHER" id="PTHR30069">
    <property type="entry name" value="TONB-DEPENDENT OUTER MEMBRANE RECEPTOR"/>
    <property type="match status" value="1"/>
</dbReference>
<dbReference type="InterPro" id="IPR008969">
    <property type="entry name" value="CarboxyPept-like_regulatory"/>
</dbReference>
<evidence type="ECO:0000256" key="4">
    <source>
        <dbReference type="ARBA" id="ARBA00022692"/>
    </source>
</evidence>
<feature type="domain" description="TonB-dependent receptor plug" evidence="12">
    <location>
        <begin position="123"/>
        <end position="228"/>
    </location>
</feature>
<comment type="similarity">
    <text evidence="8 9">Belongs to the TonB-dependent receptor family.</text>
</comment>
<protein>
    <submittedName>
        <fullName evidence="13">TonB-dependent receptor</fullName>
    </submittedName>
</protein>
<reference evidence="13 14" key="1">
    <citation type="submission" date="2017-09" db="EMBL/GenBank/DDBJ databases">
        <title>Phase variable restriction modification systems are present in the genome sequences of periodontal pathogens Prevotella intermedia, Tannerella forsythia and Porphyromonas gingivalis.</title>
        <authorList>
            <person name="Haigh R.D."/>
            <person name="Crawford L."/>
            <person name="Ralph J."/>
            <person name="Wanford J."/>
            <person name="Vartoukian S.R."/>
            <person name="Hijazib K."/>
            <person name="Wade W."/>
            <person name="Oggioni M.R."/>
        </authorList>
    </citation>
    <scope>NUCLEOTIDE SEQUENCE [LARGE SCALE GENOMIC DNA]</scope>
    <source>
        <strain evidence="13 14">WW2834</strain>
    </source>
</reference>
<dbReference type="Gene3D" id="2.60.40.1120">
    <property type="entry name" value="Carboxypeptidase-like, regulatory domain"/>
    <property type="match status" value="1"/>
</dbReference>
<evidence type="ECO:0000259" key="11">
    <source>
        <dbReference type="Pfam" id="PF00593"/>
    </source>
</evidence>
<dbReference type="SUPFAM" id="SSF49464">
    <property type="entry name" value="Carboxypeptidase regulatory domain-like"/>
    <property type="match status" value="1"/>
</dbReference>
<dbReference type="Gene3D" id="2.40.170.20">
    <property type="entry name" value="TonB-dependent receptor, beta-barrel domain"/>
    <property type="match status" value="1"/>
</dbReference>
<name>A0A2A6EGH6_PREIN</name>
<dbReference type="CDD" id="cd01347">
    <property type="entry name" value="ligand_gated_channel"/>
    <property type="match status" value="1"/>
</dbReference>
<evidence type="ECO:0000256" key="9">
    <source>
        <dbReference type="RuleBase" id="RU003357"/>
    </source>
</evidence>
<dbReference type="Gene3D" id="2.170.130.10">
    <property type="entry name" value="TonB-dependent receptor, plug domain"/>
    <property type="match status" value="1"/>
</dbReference>
<evidence type="ECO:0000256" key="5">
    <source>
        <dbReference type="ARBA" id="ARBA00023077"/>
    </source>
</evidence>
<evidence type="ECO:0000256" key="8">
    <source>
        <dbReference type="PROSITE-ProRule" id="PRU01360"/>
    </source>
</evidence>
<organism evidence="13 14">
    <name type="scientific">Prevotella intermedia</name>
    <dbReference type="NCBI Taxonomy" id="28131"/>
    <lineage>
        <taxon>Bacteria</taxon>
        <taxon>Pseudomonadati</taxon>
        <taxon>Bacteroidota</taxon>
        <taxon>Bacteroidia</taxon>
        <taxon>Bacteroidales</taxon>
        <taxon>Prevotellaceae</taxon>
        <taxon>Prevotella</taxon>
    </lineage>
</organism>
<dbReference type="GO" id="GO:0009279">
    <property type="term" value="C:cell outer membrane"/>
    <property type="evidence" value="ECO:0007669"/>
    <property type="project" value="UniProtKB-SubCell"/>
</dbReference>
<gene>
    <name evidence="13" type="ORF">CLI71_04115</name>
</gene>
<keyword evidence="5 9" id="KW-0798">TonB box</keyword>
<comment type="caution">
    <text evidence="13">The sequence shown here is derived from an EMBL/GenBank/DDBJ whole genome shotgun (WGS) entry which is preliminary data.</text>
</comment>
<evidence type="ECO:0000256" key="7">
    <source>
        <dbReference type="ARBA" id="ARBA00023237"/>
    </source>
</evidence>
<dbReference type="PANTHER" id="PTHR30069:SF57">
    <property type="entry name" value="TONB-DEPENDENT RECEPTOR"/>
    <property type="match status" value="1"/>
</dbReference>
<evidence type="ECO:0000256" key="6">
    <source>
        <dbReference type="ARBA" id="ARBA00023136"/>
    </source>
</evidence>
<dbReference type="AlphaFoldDB" id="A0A2A6EGH6"/>
<dbReference type="Proteomes" id="UP000219058">
    <property type="component" value="Unassembled WGS sequence"/>
</dbReference>
<keyword evidence="2 8" id="KW-0813">Transport</keyword>
<dbReference type="PROSITE" id="PS52016">
    <property type="entry name" value="TONB_DEPENDENT_REC_3"/>
    <property type="match status" value="1"/>
</dbReference>
<evidence type="ECO:0000256" key="2">
    <source>
        <dbReference type="ARBA" id="ARBA00022448"/>
    </source>
</evidence>
<dbReference type="EMBL" id="NSLY01000008">
    <property type="protein sequence ID" value="PDP60661.1"/>
    <property type="molecule type" value="Genomic_DNA"/>
</dbReference>
<evidence type="ECO:0000256" key="1">
    <source>
        <dbReference type="ARBA" id="ARBA00004571"/>
    </source>
</evidence>
<dbReference type="GO" id="GO:0044718">
    <property type="term" value="P:siderophore transmembrane transport"/>
    <property type="evidence" value="ECO:0007669"/>
    <property type="project" value="TreeGrafter"/>
</dbReference>
<comment type="subcellular location">
    <subcellularLocation>
        <location evidence="1 8">Cell outer membrane</location>
        <topology evidence="1 8">Multi-pass membrane protein</topology>
    </subcellularLocation>
</comment>
<dbReference type="InterPro" id="IPR012910">
    <property type="entry name" value="Plug_dom"/>
</dbReference>
<keyword evidence="6 8" id="KW-0472">Membrane</keyword>
<feature type="signal peptide" evidence="10">
    <location>
        <begin position="1"/>
        <end position="19"/>
    </location>
</feature>
<sequence>MKRVLILFSGLLCAVMSMAQGTDAMLFGDVKAKETGQHLPHATITVKGTTLKTKCDASGHFKMADLPVGKQIVVANLEGYQEQELEVEMVSGKGTAAYFKLDKDALELSQVVVTGTRTEHFVKNVPIRTEVLTSQSIKRKNALNLFDALEGVPGIRVEQQCQFCNFSMVRMQGLGAEHTQVLLDGEPVYSGLAGVYGLQQMGTNDIDRLEVVKGAGSALYGSSAVAGAINIISKEPTFEPSINADIQYGNFGHKSYKGSGSMRYKNIGLLVTAQRTEEDAVDATQDGLTRDEVKQKDQISDRVYSLMNNVGASIYVYSPFAKNDKLVLRAKAMDELRYGGNMKDNLFLNPYSEGTENIRTNRITTDLAYTLPIGSRSELNLAMAYVHHKRNATNDTFLSNYKEATTDAAHPEGISPDVELMRPYIAKENTFTPSLTLTSILGKHTLLAGVQGYFTRLNETGLYIISAEEERGNPYFGIPYTSIGKKHANEFGFFVQDEWNVLPNLTVVPGLRLDTHSSGEEYATSQKVSDHAFPQTHFSKTSFNPRLAIKYSVSPSFVLRANIGTGFRAPYGFSEDLHLCSGSPRVWKSSSLKGERSISYNLSADYYARNVQLSANIFRTDLKDKIQFAPASDEVKKFGYTYQWENVDDAYVQGIELGVKWNPFRDFKAGVNWTINQGKFKHERAEWSDPESDECKEAPQRLAYAKDSKYISRFPAMTGDLNLEYTPGTWSFALTGSLQGKMYIDYNSEDAPKTSKIKKTDTFTLWNLRVAKRFGSFSIYGGGKNIFSYLQDEKHGDDAAFMYAPVYGATWYAGVSFTL</sequence>
<dbReference type="Pfam" id="PF13715">
    <property type="entry name" value="CarbopepD_reg_2"/>
    <property type="match status" value="1"/>
</dbReference>
<keyword evidence="3 8" id="KW-1134">Transmembrane beta strand</keyword>
<dbReference type="InterPro" id="IPR000531">
    <property type="entry name" value="Beta-barrel_TonB"/>
</dbReference>
<keyword evidence="10" id="KW-0732">Signal</keyword>
<evidence type="ECO:0000313" key="14">
    <source>
        <dbReference type="Proteomes" id="UP000219058"/>
    </source>
</evidence>
<dbReference type="Pfam" id="PF07715">
    <property type="entry name" value="Plug"/>
    <property type="match status" value="1"/>
</dbReference>
<proteinExistence type="inferred from homology"/>
<feature type="chain" id="PRO_5012947103" evidence="10">
    <location>
        <begin position="20"/>
        <end position="819"/>
    </location>
</feature>
<dbReference type="InterPro" id="IPR039426">
    <property type="entry name" value="TonB-dep_rcpt-like"/>
</dbReference>
<dbReference type="RefSeq" id="WP_097549810.1">
    <property type="nucleotide sequence ID" value="NZ_NSLY01000008.1"/>
</dbReference>
<evidence type="ECO:0000259" key="12">
    <source>
        <dbReference type="Pfam" id="PF07715"/>
    </source>
</evidence>
<dbReference type="InterPro" id="IPR037066">
    <property type="entry name" value="Plug_dom_sf"/>
</dbReference>
<dbReference type="GO" id="GO:0015344">
    <property type="term" value="F:siderophore uptake transmembrane transporter activity"/>
    <property type="evidence" value="ECO:0007669"/>
    <property type="project" value="TreeGrafter"/>
</dbReference>
<keyword evidence="13" id="KW-0675">Receptor</keyword>